<evidence type="ECO:0008006" key="3">
    <source>
        <dbReference type="Google" id="ProtNLM"/>
    </source>
</evidence>
<name>A0A6M3MAF4_9ZZZZ</name>
<protein>
    <recommendedName>
        <fullName evidence="3">CopG family transcriptional regulator</fullName>
    </recommendedName>
</protein>
<dbReference type="AlphaFoldDB" id="A0A6M3MAF4"/>
<sequence length="67" mass="7826">MSRTIPISLPLKVFEKIVEDIKGTSVKSVEAFIEALVMQKYPELNEPIYTEEEEELIKERLRKLGYL</sequence>
<organism evidence="2">
    <name type="scientific">viral metagenome</name>
    <dbReference type="NCBI Taxonomy" id="1070528"/>
    <lineage>
        <taxon>unclassified sequences</taxon>
        <taxon>metagenomes</taxon>
        <taxon>organismal metagenomes</taxon>
    </lineage>
</organism>
<accession>A0A6M3MAF4</accession>
<evidence type="ECO:0000313" key="1">
    <source>
        <dbReference type="EMBL" id="QJB00613.1"/>
    </source>
</evidence>
<proteinExistence type="predicted"/>
<evidence type="ECO:0000313" key="2">
    <source>
        <dbReference type="EMBL" id="QJB04737.1"/>
    </source>
</evidence>
<gene>
    <name evidence="1" type="ORF">MM171A00331_0030</name>
    <name evidence="2" type="ORF">MM171B00210_0048</name>
</gene>
<reference evidence="2" key="1">
    <citation type="submission" date="2020-03" db="EMBL/GenBank/DDBJ databases">
        <title>The deep terrestrial virosphere.</title>
        <authorList>
            <person name="Holmfeldt K."/>
            <person name="Nilsson E."/>
            <person name="Simone D."/>
            <person name="Lopez-Fernandez M."/>
            <person name="Wu X."/>
            <person name="de Brujin I."/>
            <person name="Lundin D."/>
            <person name="Andersson A."/>
            <person name="Bertilsson S."/>
            <person name="Dopson M."/>
        </authorList>
    </citation>
    <scope>NUCLEOTIDE SEQUENCE</scope>
    <source>
        <strain evidence="1">MM171A00331</strain>
        <strain evidence="2">MM171B00210</strain>
    </source>
</reference>
<dbReference type="EMBL" id="MT143697">
    <property type="protein sequence ID" value="QJB00613.1"/>
    <property type="molecule type" value="Genomic_DNA"/>
</dbReference>
<dbReference type="EMBL" id="MT143889">
    <property type="protein sequence ID" value="QJB04737.1"/>
    <property type="molecule type" value="Genomic_DNA"/>
</dbReference>